<evidence type="ECO:0000256" key="4">
    <source>
        <dbReference type="ARBA" id="ARBA00022857"/>
    </source>
</evidence>
<dbReference type="GO" id="GO:0050661">
    <property type="term" value="F:NADP binding"/>
    <property type="evidence" value="ECO:0007669"/>
    <property type="project" value="InterPro"/>
</dbReference>
<comment type="caution">
    <text evidence="7">The sequence shown here is derived from an EMBL/GenBank/DDBJ whole genome shotgun (WGS) entry which is preliminary data.</text>
</comment>
<evidence type="ECO:0000313" key="7">
    <source>
        <dbReference type="EMBL" id="ORZ39464.1"/>
    </source>
</evidence>
<evidence type="ECO:0000256" key="5">
    <source>
        <dbReference type="ARBA" id="ARBA00023002"/>
    </source>
</evidence>
<evidence type="ECO:0000256" key="2">
    <source>
        <dbReference type="ARBA" id="ARBA00022630"/>
    </source>
</evidence>
<dbReference type="CDD" id="cd02932">
    <property type="entry name" value="OYE_YqiM_FMN"/>
    <property type="match status" value="1"/>
</dbReference>
<gene>
    <name evidence="7" type="ORF">BCR44DRAFT_119145</name>
</gene>
<accession>A0A1Y2HZR6</accession>
<keyword evidence="8" id="KW-1185">Reference proteome</keyword>
<dbReference type="Gene3D" id="3.20.20.70">
    <property type="entry name" value="Aldolase class I"/>
    <property type="match status" value="1"/>
</dbReference>
<evidence type="ECO:0000256" key="3">
    <source>
        <dbReference type="ARBA" id="ARBA00022643"/>
    </source>
</evidence>
<keyword evidence="2" id="KW-0285">Flavoprotein</keyword>
<dbReference type="PANTHER" id="PTHR43303:SF4">
    <property type="entry name" value="NADPH DEHYDROGENASE C23G7.10C-RELATED"/>
    <property type="match status" value="1"/>
</dbReference>
<keyword evidence="3" id="KW-0288">FMN</keyword>
<dbReference type="Pfam" id="PF00724">
    <property type="entry name" value="Oxidored_FMN"/>
    <property type="match status" value="1"/>
</dbReference>
<dbReference type="SUPFAM" id="SSF51395">
    <property type="entry name" value="FMN-linked oxidoreductases"/>
    <property type="match status" value="1"/>
</dbReference>
<proteinExistence type="predicted"/>
<dbReference type="InterPro" id="IPR013785">
    <property type="entry name" value="Aldolase_TIM"/>
</dbReference>
<dbReference type="Proteomes" id="UP000193411">
    <property type="component" value="Unassembled WGS sequence"/>
</dbReference>
<dbReference type="GO" id="GO:0003959">
    <property type="term" value="F:NADPH dehydrogenase activity"/>
    <property type="evidence" value="ECO:0007669"/>
    <property type="project" value="InterPro"/>
</dbReference>
<feature type="domain" description="NADH:flavin oxidoreductase/NADH oxidase N-terminal" evidence="6">
    <location>
        <begin position="44"/>
        <end position="380"/>
    </location>
</feature>
<organism evidence="7 8">
    <name type="scientific">Catenaria anguillulae PL171</name>
    <dbReference type="NCBI Taxonomy" id="765915"/>
    <lineage>
        <taxon>Eukaryota</taxon>
        <taxon>Fungi</taxon>
        <taxon>Fungi incertae sedis</taxon>
        <taxon>Blastocladiomycota</taxon>
        <taxon>Blastocladiomycetes</taxon>
        <taxon>Blastocladiales</taxon>
        <taxon>Catenariaceae</taxon>
        <taxon>Catenaria</taxon>
    </lineage>
</organism>
<keyword evidence="5" id="KW-0560">Oxidoreductase</keyword>
<comment type="cofactor">
    <cofactor evidence="1">
        <name>FMN</name>
        <dbReference type="ChEBI" id="CHEBI:58210"/>
    </cofactor>
</comment>
<evidence type="ECO:0000313" key="8">
    <source>
        <dbReference type="Proteomes" id="UP000193411"/>
    </source>
</evidence>
<evidence type="ECO:0000256" key="1">
    <source>
        <dbReference type="ARBA" id="ARBA00001917"/>
    </source>
</evidence>
<dbReference type="STRING" id="765915.A0A1Y2HZR6"/>
<dbReference type="InterPro" id="IPR044152">
    <property type="entry name" value="YqjM-like"/>
</dbReference>
<sequence>MTIPSSNGSAKGSADPRSFFITQKVTPGSGTPKSGSQSSEVAALFRPIQVRGVVFPNRIQVSPMCMYSAQDGFATDFHLVHVGQFALRGVGMTVMEATAVLPEGRISPRDLGIWSDNHIAPLRRITDFIHHHKGLVGIQLAHAGRKASTWPLYETNARGTVEEKDGGWPDAIVSSSPIAWDGEHAQPHELSEQQILEIVEAFKDAAVRTDKAGFDVVEIHAAHGYLAHGFLSPMSNKRTDKYGGSLENRARFLTLIVTAVRSVWPEHKPLFLRLSCTDWVEESSWNVDEVVQVVESLVALGVDVVDCSSGGAHTSQKIKSGPGFQVPFAEAVRQRVSGGVLTAAVGLITDPKQANAIVDEGRADFVMVGRQFLRDSWVNEAAEELDVHVGFINQYIYGRKGVHRE</sequence>
<evidence type="ECO:0000259" key="6">
    <source>
        <dbReference type="Pfam" id="PF00724"/>
    </source>
</evidence>
<protein>
    <recommendedName>
        <fullName evidence="6">NADH:flavin oxidoreductase/NADH oxidase N-terminal domain-containing protein</fullName>
    </recommendedName>
</protein>
<dbReference type="EMBL" id="MCFL01000005">
    <property type="protein sequence ID" value="ORZ39464.1"/>
    <property type="molecule type" value="Genomic_DNA"/>
</dbReference>
<dbReference type="GO" id="GO:0010181">
    <property type="term" value="F:FMN binding"/>
    <property type="evidence" value="ECO:0007669"/>
    <property type="project" value="InterPro"/>
</dbReference>
<keyword evidence="4" id="KW-0521">NADP</keyword>
<dbReference type="OrthoDB" id="72788at2759"/>
<dbReference type="InterPro" id="IPR001155">
    <property type="entry name" value="OxRdtase_FMN_N"/>
</dbReference>
<dbReference type="AlphaFoldDB" id="A0A1Y2HZR6"/>
<reference evidence="7 8" key="1">
    <citation type="submission" date="2016-07" db="EMBL/GenBank/DDBJ databases">
        <title>Pervasive Adenine N6-methylation of Active Genes in Fungi.</title>
        <authorList>
            <consortium name="DOE Joint Genome Institute"/>
            <person name="Mondo S.J."/>
            <person name="Dannebaum R.O."/>
            <person name="Kuo R.C."/>
            <person name="Labutti K."/>
            <person name="Haridas S."/>
            <person name="Kuo A."/>
            <person name="Salamov A."/>
            <person name="Ahrendt S.R."/>
            <person name="Lipzen A."/>
            <person name="Sullivan W."/>
            <person name="Andreopoulos W.B."/>
            <person name="Clum A."/>
            <person name="Lindquist E."/>
            <person name="Daum C."/>
            <person name="Ramamoorthy G.K."/>
            <person name="Gryganskyi A."/>
            <person name="Culley D."/>
            <person name="Magnuson J.K."/>
            <person name="James T.Y."/>
            <person name="O'Malley M.A."/>
            <person name="Stajich J.E."/>
            <person name="Spatafora J.W."/>
            <person name="Visel A."/>
            <person name="Grigoriev I.V."/>
        </authorList>
    </citation>
    <scope>NUCLEOTIDE SEQUENCE [LARGE SCALE GENOMIC DNA]</scope>
    <source>
        <strain evidence="7 8">PL171</strain>
    </source>
</reference>
<dbReference type="PANTHER" id="PTHR43303">
    <property type="entry name" value="NADPH DEHYDROGENASE C23G7.10C-RELATED"/>
    <property type="match status" value="1"/>
</dbReference>
<name>A0A1Y2HZR6_9FUNG</name>